<gene>
    <name evidence="7" type="ORF">CRE_29728</name>
</gene>
<feature type="transmembrane region" description="Helical" evidence="4">
    <location>
        <begin position="245"/>
        <end position="264"/>
    </location>
</feature>
<dbReference type="Pfam" id="PF04145">
    <property type="entry name" value="Ctr"/>
    <property type="match status" value="1"/>
</dbReference>
<feature type="signal peptide" evidence="6">
    <location>
        <begin position="1"/>
        <end position="20"/>
    </location>
</feature>
<keyword evidence="4" id="KW-0187">Copper transport</keyword>
<keyword evidence="4" id="KW-0186">Copper</keyword>
<keyword evidence="4" id="KW-0406">Ion transport</keyword>
<dbReference type="PANTHER" id="PTHR12483">
    <property type="entry name" value="SOLUTE CARRIER FAMILY 31 COPPER TRANSPORTERS"/>
    <property type="match status" value="1"/>
</dbReference>
<dbReference type="HOGENOM" id="CLU_079690_2_4_1"/>
<evidence type="ECO:0000256" key="4">
    <source>
        <dbReference type="RuleBase" id="RU367022"/>
    </source>
</evidence>
<evidence type="ECO:0000256" key="3">
    <source>
        <dbReference type="ARBA" id="ARBA00023136"/>
    </source>
</evidence>
<evidence type="ECO:0000256" key="5">
    <source>
        <dbReference type="SAM" id="MobiDB-lite"/>
    </source>
</evidence>
<evidence type="ECO:0000256" key="2">
    <source>
        <dbReference type="ARBA" id="ARBA00022989"/>
    </source>
</evidence>
<dbReference type="GO" id="GO:0016020">
    <property type="term" value="C:membrane"/>
    <property type="evidence" value="ECO:0007669"/>
    <property type="project" value="UniProtKB-SubCell"/>
</dbReference>
<dbReference type="InterPro" id="IPR007274">
    <property type="entry name" value="Cop_transporter"/>
</dbReference>
<feature type="transmembrane region" description="Helical" evidence="4">
    <location>
        <begin position="129"/>
        <end position="149"/>
    </location>
</feature>
<reference evidence="7" key="1">
    <citation type="submission" date="2007-07" db="EMBL/GenBank/DDBJ databases">
        <title>PCAP assembly of the Caenorhabditis remanei genome.</title>
        <authorList>
            <consortium name="The Caenorhabditis remanei Sequencing Consortium"/>
            <person name="Wilson R.K."/>
        </authorList>
    </citation>
    <scope>NUCLEOTIDE SEQUENCE [LARGE SCALE GENOMIC DNA]</scope>
    <source>
        <strain evidence="7">PB4641</strain>
    </source>
</reference>
<accession>E3LVF3</accession>
<comment type="subcellular location">
    <subcellularLocation>
        <location evidence="4">Membrane</location>
        <topology evidence="4">Multi-pass membrane protein</topology>
    </subcellularLocation>
</comment>
<dbReference type="EMBL" id="DS268416">
    <property type="protein sequence ID" value="EFP12735.1"/>
    <property type="molecule type" value="Genomic_DNA"/>
</dbReference>
<feature type="region of interest" description="Disordered" evidence="5">
    <location>
        <begin position="66"/>
        <end position="101"/>
    </location>
</feature>
<keyword evidence="3 4" id="KW-0472">Membrane</keyword>
<comment type="similarity">
    <text evidence="4">Belongs to the copper transporter (Ctr) (TC 1.A.56) family. SLC31A subfamily.</text>
</comment>
<proteinExistence type="inferred from homology"/>
<evidence type="ECO:0000256" key="6">
    <source>
        <dbReference type="SAM" id="SignalP"/>
    </source>
</evidence>
<dbReference type="AlphaFoldDB" id="E3LVF3"/>
<name>E3LVF3_CAERE</name>
<dbReference type="GO" id="GO:0005375">
    <property type="term" value="F:copper ion transmembrane transporter activity"/>
    <property type="evidence" value="ECO:0007669"/>
    <property type="project" value="UniProtKB-UniRule"/>
</dbReference>
<evidence type="ECO:0000313" key="7">
    <source>
        <dbReference type="EMBL" id="EFP12735.1"/>
    </source>
</evidence>
<dbReference type="InParanoid" id="E3LVF3"/>
<keyword evidence="8" id="KW-1185">Reference proteome</keyword>
<dbReference type="Proteomes" id="UP000008281">
    <property type="component" value="Unassembled WGS sequence"/>
</dbReference>
<dbReference type="PANTHER" id="PTHR12483:SF127">
    <property type="entry name" value="COPPER TRANSPORT PROTEIN"/>
    <property type="match status" value="1"/>
</dbReference>
<keyword evidence="4" id="KW-0813">Transport</keyword>
<dbReference type="FunCoup" id="E3LVF3">
    <property type="interactions" value="321"/>
</dbReference>
<feature type="chain" id="PRO_5003175767" description="Copper transport protein" evidence="6">
    <location>
        <begin position="21"/>
        <end position="283"/>
    </location>
</feature>
<evidence type="ECO:0000256" key="1">
    <source>
        <dbReference type="ARBA" id="ARBA00022692"/>
    </source>
</evidence>
<feature type="transmembrane region" description="Helical" evidence="4">
    <location>
        <begin position="222"/>
        <end position="239"/>
    </location>
</feature>
<dbReference type="OrthoDB" id="161814at2759"/>
<dbReference type="OMA" id="HEGHMMK"/>
<organism evidence="8">
    <name type="scientific">Caenorhabditis remanei</name>
    <name type="common">Caenorhabditis vulgaris</name>
    <dbReference type="NCBI Taxonomy" id="31234"/>
    <lineage>
        <taxon>Eukaryota</taxon>
        <taxon>Metazoa</taxon>
        <taxon>Ecdysozoa</taxon>
        <taxon>Nematoda</taxon>
        <taxon>Chromadorea</taxon>
        <taxon>Rhabditida</taxon>
        <taxon>Rhabditina</taxon>
        <taxon>Rhabditomorpha</taxon>
        <taxon>Rhabditoidea</taxon>
        <taxon>Rhabditidae</taxon>
        <taxon>Peloderinae</taxon>
        <taxon>Caenorhabditis</taxon>
    </lineage>
</organism>
<evidence type="ECO:0000313" key="8">
    <source>
        <dbReference type="Proteomes" id="UP000008281"/>
    </source>
</evidence>
<keyword evidence="2 4" id="KW-1133">Transmembrane helix</keyword>
<dbReference type="eggNOG" id="KOG3386">
    <property type="taxonomic scope" value="Eukaryota"/>
</dbReference>
<protein>
    <recommendedName>
        <fullName evidence="4">Copper transport protein</fullName>
    </recommendedName>
</protein>
<sequence length="283" mass="31503">MGTRWAILTLLAVTLGVVIAENKVWQFFEIKITIFLKFQSAYAQAADNFLDELSGKDVEAVKLPEEKSEHAGHDHGEHGGHEGHGDHGGHEDHGAHGAHGGHEGHMMKMWFHGGFEEVILFDFWRTDSLFGMILSCAAIFIMGATYEGVKWFRVFLQINQSQSQILANKSCVEFALQTTRSSGHQSVSRSHSNKPQSEPFLAATVTRSPANSPFSPHRLIQMLLYILQLVLAYWLMLIVMTYNTYLTAAVVLGAGFGHWLFAVLQLRSSDGEVTDSFQTDACH</sequence>
<keyword evidence="6" id="KW-0732">Signal</keyword>
<keyword evidence="1 4" id="KW-0812">Transmembrane</keyword>